<dbReference type="KEGG" id="dol:Dole_3242"/>
<evidence type="ECO:0000256" key="4">
    <source>
        <dbReference type="PROSITE-ProRule" id="PRU00409"/>
    </source>
</evidence>
<name>A9A0C6_DESOH</name>
<evidence type="ECO:0000259" key="5">
    <source>
        <dbReference type="PROSITE" id="PS50975"/>
    </source>
</evidence>
<dbReference type="SUPFAM" id="SSF56059">
    <property type="entry name" value="Glutathione synthetase ATP-binding domain-like"/>
    <property type="match status" value="1"/>
</dbReference>
<dbReference type="eggNOG" id="COG0189">
    <property type="taxonomic scope" value="Bacteria"/>
</dbReference>
<feature type="domain" description="ATP-grasp" evidence="5">
    <location>
        <begin position="130"/>
        <end position="335"/>
    </location>
</feature>
<proteinExistence type="predicted"/>
<dbReference type="OrthoDB" id="24041at2"/>
<dbReference type="GO" id="GO:0005524">
    <property type="term" value="F:ATP binding"/>
    <property type="evidence" value="ECO:0007669"/>
    <property type="project" value="UniProtKB-UniRule"/>
</dbReference>
<keyword evidence="2 4" id="KW-0547">Nucleotide-binding</keyword>
<keyword evidence="3 4" id="KW-0067">ATP-binding</keyword>
<dbReference type="STRING" id="96561.Dole_3242"/>
<dbReference type="InterPro" id="IPR011761">
    <property type="entry name" value="ATP-grasp"/>
</dbReference>
<dbReference type="InterPro" id="IPR052032">
    <property type="entry name" value="ATP-dep_AA_Ligase"/>
</dbReference>
<sequence length="432" mass="46372">MNIEKFHEIFGAIVSTDTRVLVVGTTSDYVDWIRRAAPGRALFLTDPVLRQKAKEPAPGPDEEVCGDLERPERLLEALSAHTRQRGLAIDGVACFDCESLPVAAFLAQQLGLDFVSPAAVAACRDKYASKRLWWEKGVLCPAFAPVFSKADAVAFFEAHGTCVIKPVSGAGSELVFCCDTKEACGHAFGLVKEGLLRRAHTRLYHTPDNSAAIVAETWLTGPEFSCDFLVDGGRAVIVRLTKKIVAPDIAFGTAMAYVLINRLPGLENHALARHLAAGAGALGIDRALCMADFVLENGRPAFLEITPRPGGDCLPDLVRHGLGIDTLLLDLDLAQHRPLPKAFGPPVAPMAGLRFHARQAGVLTTIDWSRVAAAPGVREVTGLQQPGHTIVLPPDDYDSFLLGSAIFALKNPADPAEECQALLTRLIVEIAP</sequence>
<dbReference type="Gene3D" id="3.30.470.20">
    <property type="entry name" value="ATP-grasp fold, B domain"/>
    <property type="match status" value="1"/>
</dbReference>
<dbReference type="Proteomes" id="UP000008561">
    <property type="component" value="Chromosome"/>
</dbReference>
<dbReference type="EMBL" id="CP000859">
    <property type="protein sequence ID" value="ABW69045.1"/>
    <property type="molecule type" value="Genomic_DNA"/>
</dbReference>
<dbReference type="GO" id="GO:0046872">
    <property type="term" value="F:metal ion binding"/>
    <property type="evidence" value="ECO:0007669"/>
    <property type="project" value="InterPro"/>
</dbReference>
<dbReference type="AlphaFoldDB" id="A9A0C6"/>
<accession>A9A0C6</accession>
<protein>
    <recommendedName>
        <fullName evidence="5">ATP-grasp domain-containing protein</fullName>
    </recommendedName>
</protein>
<evidence type="ECO:0000256" key="1">
    <source>
        <dbReference type="ARBA" id="ARBA00022598"/>
    </source>
</evidence>
<dbReference type="HOGENOM" id="CLU_651706_0_0_7"/>
<evidence type="ECO:0000313" key="7">
    <source>
        <dbReference type="Proteomes" id="UP000008561"/>
    </source>
</evidence>
<keyword evidence="7" id="KW-1185">Reference proteome</keyword>
<dbReference type="PANTHER" id="PTHR43585">
    <property type="entry name" value="FUMIPYRROLE BIOSYNTHESIS PROTEIN C"/>
    <property type="match status" value="1"/>
</dbReference>
<evidence type="ECO:0000256" key="2">
    <source>
        <dbReference type="ARBA" id="ARBA00022741"/>
    </source>
</evidence>
<organism evidence="6 7">
    <name type="scientific">Desulfosudis oleivorans (strain DSM 6200 / JCM 39069 / Hxd3)</name>
    <name type="common">Desulfococcus oleovorans</name>
    <dbReference type="NCBI Taxonomy" id="96561"/>
    <lineage>
        <taxon>Bacteria</taxon>
        <taxon>Pseudomonadati</taxon>
        <taxon>Thermodesulfobacteriota</taxon>
        <taxon>Desulfobacteria</taxon>
        <taxon>Desulfobacterales</taxon>
        <taxon>Desulfosudaceae</taxon>
        <taxon>Desulfosudis</taxon>
    </lineage>
</organism>
<dbReference type="Pfam" id="PF13535">
    <property type="entry name" value="ATP-grasp_4"/>
    <property type="match status" value="1"/>
</dbReference>
<keyword evidence="1" id="KW-0436">Ligase</keyword>
<evidence type="ECO:0000313" key="6">
    <source>
        <dbReference type="EMBL" id="ABW69045.1"/>
    </source>
</evidence>
<dbReference type="PROSITE" id="PS50975">
    <property type="entry name" value="ATP_GRASP"/>
    <property type="match status" value="1"/>
</dbReference>
<gene>
    <name evidence="6" type="ordered locus">Dole_3242</name>
</gene>
<dbReference type="GO" id="GO:0016874">
    <property type="term" value="F:ligase activity"/>
    <property type="evidence" value="ECO:0007669"/>
    <property type="project" value="UniProtKB-KW"/>
</dbReference>
<reference evidence="6 7" key="1">
    <citation type="submission" date="2007-10" db="EMBL/GenBank/DDBJ databases">
        <title>Complete sequence of Desulfococcus oleovorans Hxd3.</title>
        <authorList>
            <consortium name="US DOE Joint Genome Institute"/>
            <person name="Copeland A."/>
            <person name="Lucas S."/>
            <person name="Lapidus A."/>
            <person name="Barry K."/>
            <person name="Glavina del Rio T."/>
            <person name="Dalin E."/>
            <person name="Tice H."/>
            <person name="Pitluck S."/>
            <person name="Kiss H."/>
            <person name="Brettin T."/>
            <person name="Bruce D."/>
            <person name="Detter J.C."/>
            <person name="Han C."/>
            <person name="Schmutz J."/>
            <person name="Larimer F."/>
            <person name="Land M."/>
            <person name="Hauser L."/>
            <person name="Kyrpides N."/>
            <person name="Kim E."/>
            <person name="Wawrik B."/>
            <person name="Richardson P."/>
        </authorList>
    </citation>
    <scope>NUCLEOTIDE SEQUENCE [LARGE SCALE GENOMIC DNA]</scope>
    <source>
        <strain evidence="7">DSM 6200 / JCM 39069 / Hxd3</strain>
    </source>
</reference>
<dbReference type="PANTHER" id="PTHR43585:SF2">
    <property type="entry name" value="ATP-GRASP ENZYME FSQD"/>
    <property type="match status" value="1"/>
</dbReference>
<evidence type="ECO:0000256" key="3">
    <source>
        <dbReference type="ARBA" id="ARBA00022840"/>
    </source>
</evidence>
<dbReference type="RefSeq" id="WP_012176655.1">
    <property type="nucleotide sequence ID" value="NC_009943.1"/>
</dbReference>